<evidence type="ECO:0000256" key="2">
    <source>
        <dbReference type="SAM" id="MobiDB-lite"/>
    </source>
</evidence>
<dbReference type="FunFam" id="1.25.10.10:FF:000661">
    <property type="entry name" value="Cell differentiation family, Rcd1-like containing protein"/>
    <property type="match status" value="1"/>
</dbReference>
<evidence type="ECO:0000256" key="1">
    <source>
        <dbReference type="ARBA" id="ARBA00006385"/>
    </source>
</evidence>
<dbReference type="SUPFAM" id="SSF48371">
    <property type="entry name" value="ARM repeat"/>
    <property type="match status" value="1"/>
</dbReference>
<dbReference type="OrthoDB" id="1183224at2759"/>
<organism evidence="3 4">
    <name type="scientific">Carpinus fangiana</name>
    <dbReference type="NCBI Taxonomy" id="176857"/>
    <lineage>
        <taxon>Eukaryota</taxon>
        <taxon>Viridiplantae</taxon>
        <taxon>Streptophyta</taxon>
        <taxon>Embryophyta</taxon>
        <taxon>Tracheophyta</taxon>
        <taxon>Spermatophyta</taxon>
        <taxon>Magnoliopsida</taxon>
        <taxon>eudicotyledons</taxon>
        <taxon>Gunneridae</taxon>
        <taxon>Pentapetalae</taxon>
        <taxon>rosids</taxon>
        <taxon>fabids</taxon>
        <taxon>Fagales</taxon>
        <taxon>Betulaceae</taxon>
        <taxon>Carpinus</taxon>
    </lineage>
</organism>
<dbReference type="Gene3D" id="1.25.10.10">
    <property type="entry name" value="Leucine-rich Repeat Variant"/>
    <property type="match status" value="1"/>
</dbReference>
<dbReference type="InterPro" id="IPR011989">
    <property type="entry name" value="ARM-like"/>
</dbReference>
<dbReference type="PANTHER" id="PTHR12262">
    <property type="entry name" value="CCR4-NOT TRANSCRIPTION COMPLEX SUBUNIT 9"/>
    <property type="match status" value="1"/>
</dbReference>
<dbReference type="AlphaFoldDB" id="A0A5N6R9U7"/>
<reference evidence="3 4" key="1">
    <citation type="submission" date="2019-06" db="EMBL/GenBank/DDBJ databases">
        <title>A chromosomal-level reference genome of Carpinus fangiana (Coryloideae, Betulaceae).</title>
        <authorList>
            <person name="Yang X."/>
            <person name="Wang Z."/>
            <person name="Zhang L."/>
            <person name="Hao G."/>
            <person name="Liu J."/>
            <person name="Yang Y."/>
        </authorList>
    </citation>
    <scope>NUCLEOTIDE SEQUENCE [LARGE SCALE GENOMIC DNA]</scope>
    <source>
        <strain evidence="3">Cfa_2016G</strain>
        <tissue evidence="3">Leaf</tissue>
    </source>
</reference>
<dbReference type="GO" id="GO:0006402">
    <property type="term" value="P:mRNA catabolic process"/>
    <property type="evidence" value="ECO:0007669"/>
    <property type="project" value="InterPro"/>
</dbReference>
<feature type="region of interest" description="Disordered" evidence="2">
    <location>
        <begin position="1"/>
        <end position="40"/>
    </location>
</feature>
<evidence type="ECO:0000313" key="3">
    <source>
        <dbReference type="EMBL" id="KAE8075649.1"/>
    </source>
</evidence>
<proteinExistence type="inferred from homology"/>
<sequence length="331" mass="37204">MANLPQSLFGSDPPSFSSSSSGAAVPSTSGTNSSTTDHEDPSRVYVEKLIVALRDENTRECALDLLNKTRATREDLALLLWHSSETIYTLLKEIVAVYRLISNPNLTERQSNRACNALALLQCVASHPETRKLFIKAYIPHYLYPLLNIMNKEKPYEHLRLTSLGVLGAIVKSGDEEAILFLLESQMFPCCLRCMEVGQELSKTVATYIVHNILMKDEGLKYCCAFAQRFYAVDHALRNLLENLAEEPSHQLLRHIIGCYLRLSQSPRACDVLRYSLPTRLRDPTIVNLLRDDPTAMGWLQQLFYNVSNTGQYTTVPTGELFARLLGGYKG</sequence>
<accession>A0A5N6R9U7</accession>
<dbReference type="Pfam" id="PF04078">
    <property type="entry name" value="Rcd1"/>
    <property type="match status" value="1"/>
</dbReference>
<dbReference type="EMBL" id="CM017326">
    <property type="protein sequence ID" value="KAE8075649.1"/>
    <property type="molecule type" value="Genomic_DNA"/>
</dbReference>
<dbReference type="Proteomes" id="UP000327013">
    <property type="component" value="Chromosome 6"/>
</dbReference>
<dbReference type="GO" id="GO:0030014">
    <property type="term" value="C:CCR4-NOT complex"/>
    <property type="evidence" value="ECO:0007669"/>
    <property type="project" value="InterPro"/>
</dbReference>
<dbReference type="InterPro" id="IPR016024">
    <property type="entry name" value="ARM-type_fold"/>
</dbReference>
<evidence type="ECO:0000313" key="4">
    <source>
        <dbReference type="Proteomes" id="UP000327013"/>
    </source>
</evidence>
<feature type="compositionally biased region" description="Low complexity" evidence="2">
    <location>
        <begin position="7"/>
        <end position="31"/>
    </location>
</feature>
<comment type="similarity">
    <text evidence="1">Belongs to the CNOT9 family.</text>
</comment>
<name>A0A5N6R9U7_9ROSI</name>
<evidence type="ECO:0008006" key="5">
    <source>
        <dbReference type="Google" id="ProtNLM"/>
    </source>
</evidence>
<protein>
    <recommendedName>
        <fullName evidence="5">Cell differentiation protein rcd1</fullName>
    </recommendedName>
</protein>
<keyword evidence="4" id="KW-1185">Reference proteome</keyword>
<gene>
    <name evidence="3" type="ORF">FH972_014343</name>
</gene>
<dbReference type="InterPro" id="IPR007216">
    <property type="entry name" value="CNOT9"/>
</dbReference>